<evidence type="ECO:0000313" key="4">
    <source>
        <dbReference type="Proteomes" id="UP000730618"/>
    </source>
</evidence>
<dbReference type="InterPro" id="IPR012480">
    <property type="entry name" value="Hepar_II_III_C"/>
</dbReference>
<dbReference type="GO" id="GO:0047488">
    <property type="term" value="F:heparin lyase activity"/>
    <property type="evidence" value="ECO:0007669"/>
    <property type="project" value="UniProtKB-EC"/>
</dbReference>
<dbReference type="Pfam" id="PF07940">
    <property type="entry name" value="Hepar_II_III_C"/>
    <property type="match status" value="1"/>
</dbReference>
<feature type="domain" description="Heparinase II/III-like C-terminal" evidence="1">
    <location>
        <begin position="353"/>
        <end position="423"/>
    </location>
</feature>
<dbReference type="NCBIfam" id="NF045571">
    <property type="entry name" value="HepHepsulflyase"/>
    <property type="match status" value="1"/>
</dbReference>
<dbReference type="RefSeq" id="WP_218098581.1">
    <property type="nucleotide sequence ID" value="NZ_CAJVCE010000005.1"/>
</dbReference>
<dbReference type="Pfam" id="PF18675">
    <property type="entry name" value="HepII_C"/>
    <property type="match status" value="1"/>
</dbReference>
<dbReference type="EMBL" id="CAJVCE010000005">
    <property type="protein sequence ID" value="CAG7636410.1"/>
    <property type="molecule type" value="Genomic_DNA"/>
</dbReference>
<organism evidence="3 4">
    <name type="scientific">Paenibacillus allorhizosphaerae</name>
    <dbReference type="NCBI Taxonomy" id="2849866"/>
    <lineage>
        <taxon>Bacteria</taxon>
        <taxon>Bacillati</taxon>
        <taxon>Bacillota</taxon>
        <taxon>Bacilli</taxon>
        <taxon>Bacillales</taxon>
        <taxon>Paenibacillaceae</taxon>
        <taxon>Paenibacillus</taxon>
    </lineage>
</organism>
<feature type="domain" description="Heparinase II C-terminal" evidence="2">
    <location>
        <begin position="647"/>
        <end position="722"/>
    </location>
</feature>
<keyword evidence="4" id="KW-1185">Reference proteome</keyword>
<comment type="caution">
    <text evidence="3">The sequence shown here is derived from an EMBL/GenBank/DDBJ whole genome shotgun (WGS) entry which is preliminary data.</text>
</comment>
<evidence type="ECO:0000259" key="2">
    <source>
        <dbReference type="Pfam" id="PF18675"/>
    </source>
</evidence>
<evidence type="ECO:0000259" key="1">
    <source>
        <dbReference type="Pfam" id="PF07940"/>
    </source>
</evidence>
<dbReference type="InterPro" id="IPR054645">
    <property type="entry name" value="HepB"/>
</dbReference>
<name>A0ABM8VFX6_9BACL</name>
<reference evidence="3 4" key="1">
    <citation type="submission" date="2021-06" db="EMBL/GenBank/DDBJ databases">
        <authorList>
            <person name="Criscuolo A."/>
        </authorList>
    </citation>
    <scope>NUCLEOTIDE SEQUENCE [LARGE SCALE GENOMIC DNA]</scope>
    <source>
        <strain evidence="4">CIP 111802</strain>
    </source>
</reference>
<sequence>MFPKPPITPPPEHPRLFLRKEHLPGLRDKRTRPELKQAWGRLTDYSRFGIEEANAEHSPGDVYVIEANALLYLLDEDTEAGLKAKTLALSSVTKDFNPNYQDISREIGRLMLAGAIVYDWCYELVSDEERAFFIRHFKRLAGLLECGYPPVKEGAFVGHSCEWMIQRDMLGTGIAIYDEDPEMYDLAAGRFFDQMVPARNFFYPSGWHHQGDGYGGVRFQGEMFPTWMYGRMGFGNVYDDSQREVGYQWIYTRRPDGKLLRDGDSTPVMPKQTKYTRLHFIYLMLGGYFKDPYYIYQMQKDEGRFQDKDVLFAFLFADPDVEARPLDELPLTRYFGAPTGVMVARTGWEDGIDSGTVVAEMKVGMYQYNNHQHLDAGAFQLYYKGNLAIDSGSYKGSSGKYHSPHNKYYFKRTIAHNTMLLYDPGELKQYPYVKDGGLVWPNVNDGGQRWPNEGRPPLTLDDLLTKDFKRGDVLAHAFGPDPAQPDYSYLKGDITAAYSNKMKQFQRSFLFLSFKNAAHPAALIVFDRVVSANAEFRKYWLLHSIEEPHIEGSRTIVSRSEDGYNGQLVNDTLLPEPGNQQIAKIGGPGREYWVFGTNYVNDFPGTKEQGEWRIEVSPREPAELDFFLNVMQVKDTDGSAALRTEKVDTGTLTGVKIRDWVALFAMSGQRLRENTVVPAVSEAPVDSGGSDWNYLVADLAAGIWTIEWHETVIDGDASGSEQGLRESVRAEIARQKGHVAGPSADGQQKQRHVATVEVTEESGLLHWRWQASTGAFVLKFGGGRTNKANESGEVRNDEQS</sequence>
<keyword evidence="3" id="KW-0456">Lyase</keyword>
<proteinExistence type="predicted"/>
<dbReference type="Proteomes" id="UP000730618">
    <property type="component" value="Unassembled WGS sequence"/>
</dbReference>
<accession>A0ABM8VFX6</accession>
<dbReference type="InterPro" id="IPR040925">
    <property type="entry name" value="HepII_C"/>
</dbReference>
<protein>
    <submittedName>
        <fullName evidence="3">Heparin and heparin-sulfate lyase</fullName>
        <ecNumber evidence="3">4.2.2.7</ecNumber>
    </submittedName>
</protein>
<evidence type="ECO:0000313" key="3">
    <source>
        <dbReference type="EMBL" id="CAG7636410.1"/>
    </source>
</evidence>
<gene>
    <name evidence="3" type="primary">hepB_2</name>
    <name evidence="3" type="ORF">PAECIP111802_02252</name>
</gene>
<dbReference type="EC" id="4.2.2.7" evidence="3"/>